<dbReference type="Proteomes" id="UP000309215">
    <property type="component" value="Unassembled WGS sequence"/>
</dbReference>
<dbReference type="EMBL" id="SSMQ01000105">
    <property type="protein sequence ID" value="TKC94679.1"/>
    <property type="molecule type" value="Genomic_DNA"/>
</dbReference>
<name>A0A4U1IL07_9BACT</name>
<reference evidence="1 2" key="1">
    <citation type="submission" date="2019-04" db="EMBL/GenBank/DDBJ databases">
        <authorList>
            <person name="Li Y."/>
            <person name="Wang J."/>
        </authorList>
    </citation>
    <scope>NUCLEOTIDE SEQUENCE [LARGE SCALE GENOMIC DNA]</scope>
    <source>
        <strain evidence="1 2">DSM 14668</strain>
    </source>
</reference>
<evidence type="ECO:0000313" key="1">
    <source>
        <dbReference type="EMBL" id="TKC94679.1"/>
    </source>
</evidence>
<dbReference type="InterPro" id="IPR024510">
    <property type="entry name" value="DUF2589"/>
</dbReference>
<evidence type="ECO:0000313" key="2">
    <source>
        <dbReference type="Proteomes" id="UP000309215"/>
    </source>
</evidence>
<comment type="caution">
    <text evidence="1">The sequence shown here is derived from an EMBL/GenBank/DDBJ whole genome shotgun (WGS) entry which is preliminary data.</text>
</comment>
<dbReference type="OrthoDB" id="5517891at2"/>
<organism evidence="1 2">
    <name type="scientific">Polyangium fumosum</name>
    <dbReference type="NCBI Taxonomy" id="889272"/>
    <lineage>
        <taxon>Bacteria</taxon>
        <taxon>Pseudomonadati</taxon>
        <taxon>Myxococcota</taxon>
        <taxon>Polyangia</taxon>
        <taxon>Polyangiales</taxon>
        <taxon>Polyangiaceae</taxon>
        <taxon>Polyangium</taxon>
    </lineage>
</organism>
<protein>
    <submittedName>
        <fullName evidence="1">DUF2589 domain-containing protein</fullName>
    </submittedName>
</protein>
<dbReference type="Pfam" id="PF11655">
    <property type="entry name" value="DUF2589"/>
    <property type="match status" value="1"/>
</dbReference>
<dbReference type="AlphaFoldDB" id="A0A4U1IL07"/>
<proteinExistence type="predicted"/>
<keyword evidence="2" id="KW-1185">Reference proteome</keyword>
<sequence>MGDTGSGEATGGDQQAATQLLSQIPFGAIIGGPLVAGVEAQTLAANATLKYVLGVLFGLDKDGNPQMSTDDKAPKTVMSVTFTFTRGGETAQLTVPLLTLVPIPYLLVETMDINFKAAINATSSFDTKQSSESSGGGETSGSVGFLFDKVNFKGSYSSKSDSSSTRDSKYSVEYTINVNVHATGHDMPAGTSKVLNMLNDAIKAVPGKPST</sequence>
<gene>
    <name evidence="1" type="ORF">E8A74_47895</name>
</gene>
<accession>A0A4U1IL07</accession>
<dbReference type="RefSeq" id="WP_136935894.1">
    <property type="nucleotide sequence ID" value="NZ_SSMQ01000105.1"/>
</dbReference>